<dbReference type="GO" id="GO:0000177">
    <property type="term" value="C:cytoplasmic exosome (RNase complex)"/>
    <property type="evidence" value="ECO:0007669"/>
    <property type="project" value="TreeGrafter"/>
</dbReference>
<dbReference type="InterPro" id="IPR020568">
    <property type="entry name" value="Ribosomal_Su5_D2-typ_SF"/>
</dbReference>
<dbReference type="InterPro" id="IPR015847">
    <property type="entry name" value="ExoRNase_PH_dom2"/>
</dbReference>
<dbReference type="GO" id="GO:0003723">
    <property type="term" value="F:RNA binding"/>
    <property type="evidence" value="ECO:0007669"/>
    <property type="project" value="TreeGrafter"/>
</dbReference>
<feature type="domain" description="Exoribonuclease phosphorolytic" evidence="6">
    <location>
        <begin position="16"/>
        <end position="154"/>
    </location>
</feature>
<evidence type="ECO:0000259" key="7">
    <source>
        <dbReference type="Pfam" id="PF03725"/>
    </source>
</evidence>
<evidence type="ECO:0000256" key="5">
    <source>
        <dbReference type="ARBA" id="ARBA00023242"/>
    </source>
</evidence>
<comment type="similarity">
    <text evidence="2">Belongs to the RNase PH family.</text>
</comment>
<dbReference type="InterPro" id="IPR027408">
    <property type="entry name" value="PNPase/RNase_PH_dom_sf"/>
</dbReference>
<accession>A0A4V4LSY2</accession>
<dbReference type="GO" id="GO:0005730">
    <property type="term" value="C:nucleolus"/>
    <property type="evidence" value="ECO:0007669"/>
    <property type="project" value="TreeGrafter"/>
</dbReference>
<dbReference type="Proteomes" id="UP000310189">
    <property type="component" value="Unassembled WGS sequence"/>
</dbReference>
<evidence type="ECO:0000259" key="6">
    <source>
        <dbReference type="Pfam" id="PF01138"/>
    </source>
</evidence>
<dbReference type="OrthoDB" id="27298at2759"/>
<dbReference type="Pfam" id="PF01138">
    <property type="entry name" value="RNase_PH"/>
    <property type="match status" value="1"/>
</dbReference>
<dbReference type="Pfam" id="PF03725">
    <property type="entry name" value="RNase_PH_C"/>
    <property type="match status" value="1"/>
</dbReference>
<dbReference type="PANTHER" id="PTHR11953:SF1">
    <property type="entry name" value="EXOSOME COMPLEX COMPONENT RRP46"/>
    <property type="match status" value="1"/>
</dbReference>
<keyword evidence="5" id="KW-0539">Nucleus</keyword>
<dbReference type="GO" id="GO:0006364">
    <property type="term" value="P:rRNA processing"/>
    <property type="evidence" value="ECO:0007669"/>
    <property type="project" value="UniProtKB-KW"/>
</dbReference>
<dbReference type="Gene3D" id="3.30.230.70">
    <property type="entry name" value="GHMP Kinase, N-terminal domain"/>
    <property type="match status" value="1"/>
</dbReference>
<dbReference type="InterPro" id="IPR001247">
    <property type="entry name" value="ExoRNase_PH_dom1"/>
</dbReference>
<evidence type="ECO:0000313" key="9">
    <source>
        <dbReference type="Proteomes" id="UP000310189"/>
    </source>
</evidence>
<dbReference type="GO" id="GO:0016075">
    <property type="term" value="P:rRNA catabolic process"/>
    <property type="evidence" value="ECO:0007669"/>
    <property type="project" value="TreeGrafter"/>
</dbReference>
<proteinExistence type="inferred from homology"/>
<dbReference type="EMBL" id="SPNW01000041">
    <property type="protein sequence ID" value="TIA88183.1"/>
    <property type="molecule type" value="Genomic_DNA"/>
</dbReference>
<keyword evidence="4" id="KW-0271">Exosome</keyword>
<dbReference type="InterPro" id="IPR050080">
    <property type="entry name" value="RNase_PH"/>
</dbReference>
<dbReference type="SUPFAM" id="SSF54211">
    <property type="entry name" value="Ribosomal protein S5 domain 2-like"/>
    <property type="match status" value="1"/>
</dbReference>
<gene>
    <name evidence="8" type="ORF">E3P99_02729</name>
</gene>
<evidence type="ECO:0000256" key="1">
    <source>
        <dbReference type="ARBA" id="ARBA00004123"/>
    </source>
</evidence>
<feature type="domain" description="Exoribonuclease phosphorolytic" evidence="7">
    <location>
        <begin position="157"/>
        <end position="192"/>
    </location>
</feature>
<protein>
    <submittedName>
        <fullName evidence="8">Uncharacterized protein</fullName>
    </submittedName>
</protein>
<dbReference type="GO" id="GO:0071028">
    <property type="term" value="P:nuclear mRNA surveillance"/>
    <property type="evidence" value="ECO:0007669"/>
    <property type="project" value="TreeGrafter"/>
</dbReference>
<dbReference type="AlphaFoldDB" id="A0A4V4LSY2"/>
<evidence type="ECO:0000256" key="3">
    <source>
        <dbReference type="ARBA" id="ARBA00022552"/>
    </source>
</evidence>
<dbReference type="SUPFAM" id="SSF55666">
    <property type="entry name" value="Ribonuclease PH domain 2-like"/>
    <property type="match status" value="1"/>
</dbReference>
<evidence type="ECO:0000313" key="8">
    <source>
        <dbReference type="EMBL" id="TIA88183.1"/>
    </source>
</evidence>
<keyword evidence="9" id="KW-1185">Reference proteome</keyword>
<name>A0A4V4LSY2_9BASI</name>
<evidence type="ECO:0000256" key="2">
    <source>
        <dbReference type="ARBA" id="ARBA00006678"/>
    </source>
</evidence>
<dbReference type="GO" id="GO:0034475">
    <property type="term" value="P:U4 snRNA 3'-end processing"/>
    <property type="evidence" value="ECO:0007669"/>
    <property type="project" value="TreeGrafter"/>
</dbReference>
<reference evidence="8 9" key="1">
    <citation type="submission" date="2019-03" db="EMBL/GenBank/DDBJ databases">
        <title>Sequencing 23 genomes of Wallemia ichthyophaga.</title>
        <authorList>
            <person name="Gostincar C."/>
        </authorList>
    </citation>
    <scope>NUCLEOTIDE SEQUENCE [LARGE SCALE GENOMIC DNA]</scope>
    <source>
        <strain evidence="8 9">EXF-5753</strain>
    </source>
</reference>
<organism evidence="8 9">
    <name type="scientific">Wallemia hederae</name>
    <dbReference type="NCBI Taxonomy" id="1540922"/>
    <lineage>
        <taxon>Eukaryota</taxon>
        <taxon>Fungi</taxon>
        <taxon>Dikarya</taxon>
        <taxon>Basidiomycota</taxon>
        <taxon>Wallemiomycotina</taxon>
        <taxon>Wallemiomycetes</taxon>
        <taxon>Wallemiales</taxon>
        <taxon>Wallemiaceae</taxon>
        <taxon>Wallemia</taxon>
    </lineage>
</organism>
<comment type="caution">
    <text evidence="8">The sequence shown here is derived from an EMBL/GenBank/DDBJ whole genome shotgun (WGS) entry which is preliminary data.</text>
</comment>
<comment type="subcellular location">
    <subcellularLocation>
        <location evidence="1">Nucleus</location>
    </subcellularLocation>
</comment>
<evidence type="ECO:0000256" key="4">
    <source>
        <dbReference type="ARBA" id="ARBA00022835"/>
    </source>
</evidence>
<keyword evidence="3" id="KW-0698">rRNA processing</keyword>
<dbReference type="GO" id="GO:0071051">
    <property type="term" value="P:poly(A)-dependent snoRNA 3'-end processing"/>
    <property type="evidence" value="ECO:0007669"/>
    <property type="project" value="TreeGrafter"/>
</dbReference>
<sequence length="215" mass="22908">MELGNIRQDGRTKDDMRVVTYRKQQNARVDGSVEFGYGEVQVLASTTGPVEVGLRDEIVDKATIEVGFRSLNGVVGVEYKTLSMQLQGILSSVVIAEHHPRSLIRFVVQTLSSPTTPCYLIKDAVGAPPFRIPVSEKAAATNGAVLAAVHSNIPLSGLVVAVSVAVVHDVLVIDPTSFEEADASSVHLVAFKFSSSVEAIVAVDSIGEFTTETDV</sequence>
<dbReference type="GO" id="GO:0000176">
    <property type="term" value="C:nuclear exosome (RNase complex)"/>
    <property type="evidence" value="ECO:0007669"/>
    <property type="project" value="TreeGrafter"/>
</dbReference>
<dbReference type="InterPro" id="IPR036345">
    <property type="entry name" value="ExoRNase_PH_dom2_sf"/>
</dbReference>
<dbReference type="PANTHER" id="PTHR11953">
    <property type="entry name" value="EXOSOME COMPLEX COMPONENT"/>
    <property type="match status" value="1"/>
</dbReference>